<dbReference type="Proteomes" id="UP000070054">
    <property type="component" value="Unassembled WGS sequence"/>
</dbReference>
<gene>
    <name evidence="2" type="ORF">CNYM01_10995</name>
</gene>
<evidence type="ECO:0000313" key="2">
    <source>
        <dbReference type="EMBL" id="KXH60927.1"/>
    </source>
</evidence>
<name>A0A135UKQ2_9PEZI</name>
<reference evidence="2 3" key="1">
    <citation type="submission" date="2014-02" db="EMBL/GenBank/DDBJ databases">
        <title>The genome sequence of Colletotrichum nymphaeae SA-01.</title>
        <authorList>
            <person name="Baroncelli R."/>
            <person name="Thon M.R."/>
        </authorList>
    </citation>
    <scope>NUCLEOTIDE SEQUENCE [LARGE SCALE GENOMIC DNA]</scope>
    <source>
        <strain evidence="2 3">SA-01</strain>
    </source>
</reference>
<organism evidence="2 3">
    <name type="scientific">Colletotrichum nymphaeae SA-01</name>
    <dbReference type="NCBI Taxonomy" id="1460502"/>
    <lineage>
        <taxon>Eukaryota</taxon>
        <taxon>Fungi</taxon>
        <taxon>Dikarya</taxon>
        <taxon>Ascomycota</taxon>
        <taxon>Pezizomycotina</taxon>
        <taxon>Sordariomycetes</taxon>
        <taxon>Hypocreomycetidae</taxon>
        <taxon>Glomerellales</taxon>
        <taxon>Glomerellaceae</taxon>
        <taxon>Colletotrichum</taxon>
        <taxon>Colletotrichum acutatum species complex</taxon>
    </lineage>
</organism>
<evidence type="ECO:0000256" key="1">
    <source>
        <dbReference type="SAM" id="MobiDB-lite"/>
    </source>
</evidence>
<dbReference type="EMBL" id="JEMN01000458">
    <property type="protein sequence ID" value="KXH60927.1"/>
    <property type="molecule type" value="Genomic_DNA"/>
</dbReference>
<proteinExistence type="predicted"/>
<sequence>MNCPSNASGNGTYPSPSTASSLRVGVLLHTPYTTPQPNFIRVAFQAPFPCTRRAVSLFPNWTEAECDAAPSRIPSTDHSPARVSTVDSHPPQPSANVASCLAACPGRTHDPGPCSGCWTGTASSFNSWPWLARAGVPLSPSVSAPPTRPPYRATFLCLLAQIFQTNASLLSVGLSSFYSQICSGTEHSLTTCSSFASNKSQGPNFSPPSITLSDVGPDPGLSSTGQDKPTLQLVFCGCRVLMLVGPDPRSPFALFLSLSSLSSFFASPPEPETIVPLQRCTSPDGQSEQGTKTHPSSVQILCSLSSPSSTPSLAPKKRFLQPRIGPVELSAASYTYLPTTPHRPPLPCPLLPFTIPVPRSGRTPNTAHPPTPTPIRRWPDPTANVYSHIKHSSVLHAKRQHSRRHSVSNLNRPADRFSRVLGAPIRLDFAGANLDKDLPGSTLVISIHADTPSRSDPSSNSPQLVCRR</sequence>
<evidence type="ECO:0000313" key="3">
    <source>
        <dbReference type="Proteomes" id="UP000070054"/>
    </source>
</evidence>
<feature type="region of interest" description="Disordered" evidence="1">
    <location>
        <begin position="206"/>
        <end position="225"/>
    </location>
</feature>
<feature type="compositionally biased region" description="Polar residues" evidence="1">
    <location>
        <begin position="279"/>
        <end position="294"/>
    </location>
</feature>
<dbReference type="OrthoDB" id="10455773at2759"/>
<comment type="caution">
    <text evidence="2">The sequence shown here is derived from an EMBL/GenBank/DDBJ whole genome shotgun (WGS) entry which is preliminary data.</text>
</comment>
<protein>
    <submittedName>
        <fullName evidence="2">Uncharacterized protein</fullName>
    </submittedName>
</protein>
<accession>A0A135UKQ2</accession>
<feature type="region of interest" description="Disordered" evidence="1">
    <location>
        <begin position="449"/>
        <end position="468"/>
    </location>
</feature>
<feature type="region of interest" description="Disordered" evidence="1">
    <location>
        <begin position="276"/>
        <end position="296"/>
    </location>
</feature>
<dbReference type="AlphaFoldDB" id="A0A135UKQ2"/>
<keyword evidence="3" id="KW-1185">Reference proteome</keyword>
<feature type="compositionally biased region" description="Polar residues" evidence="1">
    <location>
        <begin position="452"/>
        <end position="468"/>
    </location>
</feature>